<dbReference type="InterPro" id="IPR005628">
    <property type="entry name" value="GspK"/>
</dbReference>
<evidence type="ECO:0000256" key="1">
    <source>
        <dbReference type="SAM" id="Phobius"/>
    </source>
</evidence>
<dbReference type="PANTHER" id="PTHR38831:SF2">
    <property type="entry name" value="TYPE II SECRETION SYSTEM PROTEIN K"/>
    <property type="match status" value="1"/>
</dbReference>
<dbReference type="PANTHER" id="PTHR38831">
    <property type="entry name" value="TYPE II SECRETION SYSTEM PROTEIN K"/>
    <property type="match status" value="1"/>
</dbReference>
<dbReference type="GO" id="GO:0016020">
    <property type="term" value="C:membrane"/>
    <property type="evidence" value="ECO:0007669"/>
    <property type="project" value="InterPro"/>
</dbReference>
<protein>
    <recommendedName>
        <fullName evidence="3">General secretion pathway protein K</fullName>
    </recommendedName>
</protein>
<keyword evidence="1" id="KW-1133">Transmembrane helix</keyword>
<evidence type="ECO:0000313" key="2">
    <source>
        <dbReference type="EMBL" id="ABJ88682.1"/>
    </source>
</evidence>
<keyword evidence="1" id="KW-0812">Transmembrane</keyword>
<organism evidence="2">
    <name type="scientific">Solibacter usitatus (strain Ellin6076)</name>
    <dbReference type="NCBI Taxonomy" id="234267"/>
    <lineage>
        <taxon>Bacteria</taxon>
        <taxon>Pseudomonadati</taxon>
        <taxon>Acidobacteriota</taxon>
        <taxon>Terriglobia</taxon>
        <taxon>Bryobacterales</taxon>
        <taxon>Solibacteraceae</taxon>
        <taxon>Candidatus Solibacter</taxon>
    </lineage>
</organism>
<sequence>MESAPSGESYEFGRRLDAPSRSRLVGNLRRRGSALLTVLWISAALAAVAFSLANTVRGETDRTSTELDEIRSYYLAVGAVDRASIEVLWTAAFGKPLIPKGAAWVDYTFPTGVAHVELIPETAKLDVNSLPPEQLGRLMTALGINPGAAMQIVAGIMAHRPGGGGAGISLPSIPSFPGAGTSFQEIEELLQVRGVTPEIFYGTYVPAESGSDQPDQPALIRRSGLVDCLSVYGSKDQVDVNTADPAVLLAIGIPPAGVQSIVRERRTAWFTQARLDGLGPNLGPAAGRLRREGNSILTIRATARVRLANGQLSDMKRTVAGQVKYMPAGFDSPIHILRWYDTTWSN</sequence>
<gene>
    <name evidence="2" type="ordered locus">Acid_7784</name>
</gene>
<dbReference type="AlphaFoldDB" id="Q01NT8"/>
<dbReference type="HOGENOM" id="CLU_801417_0_0_0"/>
<accession>Q01NT8</accession>
<dbReference type="GO" id="GO:0009306">
    <property type="term" value="P:protein secretion"/>
    <property type="evidence" value="ECO:0007669"/>
    <property type="project" value="InterPro"/>
</dbReference>
<dbReference type="eggNOG" id="COG3156">
    <property type="taxonomic scope" value="Bacteria"/>
</dbReference>
<feature type="transmembrane region" description="Helical" evidence="1">
    <location>
        <begin position="33"/>
        <end position="53"/>
    </location>
</feature>
<dbReference type="EMBL" id="CP000473">
    <property type="protein sequence ID" value="ABJ88682.1"/>
    <property type="molecule type" value="Genomic_DNA"/>
</dbReference>
<dbReference type="SUPFAM" id="SSF158544">
    <property type="entry name" value="GspK insert domain-like"/>
    <property type="match status" value="1"/>
</dbReference>
<proteinExistence type="predicted"/>
<dbReference type="InParanoid" id="Q01NT8"/>
<keyword evidence="1" id="KW-0472">Membrane</keyword>
<dbReference type="KEGG" id="sus:Acid_7784"/>
<name>Q01NT8_SOLUE</name>
<reference evidence="2" key="1">
    <citation type="submission" date="2006-10" db="EMBL/GenBank/DDBJ databases">
        <title>Complete sequence of Solibacter usitatus Ellin6076.</title>
        <authorList>
            <consortium name="US DOE Joint Genome Institute"/>
            <person name="Copeland A."/>
            <person name="Lucas S."/>
            <person name="Lapidus A."/>
            <person name="Barry K."/>
            <person name="Detter J.C."/>
            <person name="Glavina del Rio T."/>
            <person name="Hammon N."/>
            <person name="Israni S."/>
            <person name="Dalin E."/>
            <person name="Tice H."/>
            <person name="Pitluck S."/>
            <person name="Thompson L.S."/>
            <person name="Brettin T."/>
            <person name="Bruce D."/>
            <person name="Han C."/>
            <person name="Tapia R."/>
            <person name="Gilna P."/>
            <person name="Schmutz J."/>
            <person name="Larimer F."/>
            <person name="Land M."/>
            <person name="Hauser L."/>
            <person name="Kyrpides N."/>
            <person name="Mikhailova N."/>
            <person name="Janssen P.H."/>
            <person name="Kuske C.R."/>
            <person name="Richardson P."/>
        </authorList>
    </citation>
    <scope>NUCLEOTIDE SEQUENCE</scope>
    <source>
        <strain evidence="2">Ellin6076</strain>
    </source>
</reference>
<dbReference type="InterPro" id="IPR038072">
    <property type="entry name" value="GspK_central_sf"/>
</dbReference>
<dbReference type="STRING" id="234267.Acid_7784"/>
<evidence type="ECO:0008006" key="3">
    <source>
        <dbReference type="Google" id="ProtNLM"/>
    </source>
</evidence>